<dbReference type="InterPro" id="IPR036390">
    <property type="entry name" value="WH_DNA-bd_sf"/>
</dbReference>
<feature type="domain" description="Cyclic nucleotide-binding" evidence="1">
    <location>
        <begin position="16"/>
        <end position="136"/>
    </location>
</feature>
<dbReference type="PROSITE" id="PS50042">
    <property type="entry name" value="CNMP_BINDING_3"/>
    <property type="match status" value="1"/>
</dbReference>
<dbReference type="EMBL" id="RBUQ01000358">
    <property type="protein sequence ID" value="RMV27904.1"/>
    <property type="molecule type" value="Genomic_DNA"/>
</dbReference>
<comment type="caution">
    <text evidence="2">The sequence shown here is derived from an EMBL/GenBank/DDBJ whole genome shotgun (WGS) entry which is preliminary data.</text>
</comment>
<evidence type="ECO:0000313" key="2">
    <source>
        <dbReference type="EMBL" id="RMV27904.1"/>
    </source>
</evidence>
<dbReference type="Proteomes" id="UP000271631">
    <property type="component" value="Unassembled WGS sequence"/>
</dbReference>
<dbReference type="RefSeq" id="WP_005763433.1">
    <property type="nucleotide sequence ID" value="NZ_CP067024.1"/>
</dbReference>
<dbReference type="Pfam" id="PF00027">
    <property type="entry name" value="cNMP_binding"/>
    <property type="match status" value="1"/>
</dbReference>
<dbReference type="InterPro" id="IPR000595">
    <property type="entry name" value="cNMP-bd_dom"/>
</dbReference>
<dbReference type="InterPro" id="IPR036388">
    <property type="entry name" value="WH-like_DNA-bd_sf"/>
</dbReference>
<dbReference type="InterPro" id="IPR018490">
    <property type="entry name" value="cNMP-bd_dom_sf"/>
</dbReference>
<gene>
    <name evidence="2" type="ORF">ALP13_03795</name>
</gene>
<dbReference type="Gene3D" id="2.60.120.10">
    <property type="entry name" value="Jelly Rolls"/>
    <property type="match status" value="1"/>
</dbReference>
<protein>
    <submittedName>
        <fullName evidence="2">Cyclic nucleotide-binding protein</fullName>
    </submittedName>
</protein>
<organism evidence="2 3">
    <name type="scientific">Pseudomonas syringae pv. maculicola</name>
    <dbReference type="NCBI Taxonomy" id="59511"/>
    <lineage>
        <taxon>Bacteria</taxon>
        <taxon>Pseudomonadati</taxon>
        <taxon>Pseudomonadota</taxon>
        <taxon>Gammaproteobacteria</taxon>
        <taxon>Pseudomonadales</taxon>
        <taxon>Pseudomonadaceae</taxon>
        <taxon>Pseudomonas</taxon>
    </lineage>
</organism>
<evidence type="ECO:0000259" key="1">
    <source>
        <dbReference type="PROSITE" id="PS50042"/>
    </source>
</evidence>
<dbReference type="SUPFAM" id="SSF51206">
    <property type="entry name" value="cAMP-binding domain-like"/>
    <property type="match status" value="1"/>
</dbReference>
<dbReference type="Gene3D" id="1.10.10.10">
    <property type="entry name" value="Winged helix-like DNA-binding domain superfamily/Winged helix DNA-binding domain"/>
    <property type="match status" value="1"/>
</dbReference>
<accession>A0A0N0WVE9</accession>
<dbReference type="SUPFAM" id="SSF46785">
    <property type="entry name" value="Winged helix' DNA-binding domain"/>
    <property type="match status" value="1"/>
</dbReference>
<name>A0A0N0WVE9_PSEYM</name>
<proteinExistence type="predicted"/>
<evidence type="ECO:0000313" key="3">
    <source>
        <dbReference type="Proteomes" id="UP000271631"/>
    </source>
</evidence>
<dbReference type="CDD" id="cd00038">
    <property type="entry name" value="CAP_ED"/>
    <property type="match status" value="1"/>
</dbReference>
<reference evidence="2 3" key="1">
    <citation type="submission" date="2018-08" db="EMBL/GenBank/DDBJ databases">
        <title>Recombination of ecologically and evolutionarily significant loci maintains genetic cohesion in the Pseudomonas syringae species complex.</title>
        <authorList>
            <person name="Dillon M."/>
            <person name="Thakur S."/>
            <person name="Almeida R.N.D."/>
            <person name="Weir B.S."/>
            <person name="Guttman D.S."/>
        </authorList>
    </citation>
    <scope>NUCLEOTIDE SEQUENCE [LARGE SCALE GENOMIC DNA]</scope>
    <source>
        <strain evidence="2 3">ICMP 11281</strain>
    </source>
</reference>
<dbReference type="InterPro" id="IPR014710">
    <property type="entry name" value="RmlC-like_jellyroll"/>
</dbReference>
<dbReference type="AlphaFoldDB" id="A0A0N0WVE9"/>
<sequence>MTNGVLWRSSLLSDYWFSHLPAALQDSVLHAARQVRKTPGKMLFEKGAAPCGLYALLEGDVRIGGAHVQRLGPRLEPIRRPYWFGEVSLFDEMPRRFDVCSLEQTIFLQVPHSFLVSLLDRHPEYWRHFAALLSQKLGLPLQNPEKLQLLPPRSRVASRLLLLSEGYGPLSHARRLITLDEVTSLQDLSHSALLEVLEDLHERKVVRLGIGQLEVFDVDKLRKIANFSRARAVC</sequence>